<dbReference type="EMBL" id="JARKIB010000059">
    <property type="protein sequence ID" value="KAJ7752334.1"/>
    <property type="molecule type" value="Genomic_DNA"/>
</dbReference>
<dbReference type="Proteomes" id="UP001215598">
    <property type="component" value="Unassembled WGS sequence"/>
</dbReference>
<sequence>MSDTFSDANIDPALLALDPTRMLLHRVRSTPNPNPPEERMEDDDLPETPPVPPGSSATRPTSLVAYGRLVKGKTNLSDASTVLFDQFCQTQSSDERQALLFAHVLQLLDLVKKNESIEIWTISSDLSSKITAYVTAFVFSPTTSCYRGLSVGEHILKAMRECKVKNLPPDDDLAAVRLVLTKIRAQGTHFRNVYKTKVKESLDPKSPFKNIAALTHKLYHNTSVNPSVQAYQRVALIRWCIRRYPHLTDDEFWPPGVDKTIADLRRDSTTDQELDQCFSAIYEDDKDQYGKPEDTEYKAPKWRCLPGRRRWPRTPRTSALLHRPRNIGLRRWTPRILQRRSSVVY</sequence>
<gene>
    <name evidence="2" type="ORF">B0H16DRAFT_1459930</name>
</gene>
<feature type="region of interest" description="Disordered" evidence="1">
    <location>
        <begin position="26"/>
        <end position="60"/>
    </location>
</feature>
<reference evidence="2" key="1">
    <citation type="submission" date="2023-03" db="EMBL/GenBank/DDBJ databases">
        <title>Massive genome expansion in bonnet fungi (Mycena s.s.) driven by repeated elements and novel gene families across ecological guilds.</title>
        <authorList>
            <consortium name="Lawrence Berkeley National Laboratory"/>
            <person name="Harder C.B."/>
            <person name="Miyauchi S."/>
            <person name="Viragh M."/>
            <person name="Kuo A."/>
            <person name="Thoen E."/>
            <person name="Andreopoulos B."/>
            <person name="Lu D."/>
            <person name="Skrede I."/>
            <person name="Drula E."/>
            <person name="Henrissat B."/>
            <person name="Morin E."/>
            <person name="Kohler A."/>
            <person name="Barry K."/>
            <person name="LaButti K."/>
            <person name="Morin E."/>
            <person name="Salamov A."/>
            <person name="Lipzen A."/>
            <person name="Mereny Z."/>
            <person name="Hegedus B."/>
            <person name="Baldrian P."/>
            <person name="Stursova M."/>
            <person name="Weitz H."/>
            <person name="Taylor A."/>
            <person name="Grigoriev I.V."/>
            <person name="Nagy L.G."/>
            <person name="Martin F."/>
            <person name="Kauserud H."/>
        </authorList>
    </citation>
    <scope>NUCLEOTIDE SEQUENCE</scope>
    <source>
        <strain evidence="2">CBHHK182m</strain>
    </source>
</reference>
<dbReference type="AlphaFoldDB" id="A0AAD7J096"/>
<organism evidence="2 3">
    <name type="scientific">Mycena metata</name>
    <dbReference type="NCBI Taxonomy" id="1033252"/>
    <lineage>
        <taxon>Eukaryota</taxon>
        <taxon>Fungi</taxon>
        <taxon>Dikarya</taxon>
        <taxon>Basidiomycota</taxon>
        <taxon>Agaricomycotina</taxon>
        <taxon>Agaricomycetes</taxon>
        <taxon>Agaricomycetidae</taxon>
        <taxon>Agaricales</taxon>
        <taxon>Marasmiineae</taxon>
        <taxon>Mycenaceae</taxon>
        <taxon>Mycena</taxon>
    </lineage>
</organism>
<name>A0AAD7J096_9AGAR</name>
<evidence type="ECO:0000313" key="3">
    <source>
        <dbReference type="Proteomes" id="UP001215598"/>
    </source>
</evidence>
<accession>A0AAD7J096</accession>
<evidence type="ECO:0000313" key="2">
    <source>
        <dbReference type="EMBL" id="KAJ7752334.1"/>
    </source>
</evidence>
<protein>
    <submittedName>
        <fullName evidence="2">Uncharacterized protein</fullName>
    </submittedName>
</protein>
<proteinExistence type="predicted"/>
<comment type="caution">
    <text evidence="2">The sequence shown here is derived from an EMBL/GenBank/DDBJ whole genome shotgun (WGS) entry which is preliminary data.</text>
</comment>
<keyword evidence="3" id="KW-1185">Reference proteome</keyword>
<evidence type="ECO:0000256" key="1">
    <source>
        <dbReference type="SAM" id="MobiDB-lite"/>
    </source>
</evidence>